<name>A0A6L4WQJ1_9BACT</name>
<comment type="caution">
    <text evidence="1">The sequence shown here is derived from an EMBL/GenBank/DDBJ whole genome shotgun (WGS) entry which is preliminary data.</text>
</comment>
<dbReference type="PROSITE" id="PS51257">
    <property type="entry name" value="PROKAR_LIPOPROTEIN"/>
    <property type="match status" value="1"/>
</dbReference>
<evidence type="ECO:0000313" key="1">
    <source>
        <dbReference type="EMBL" id="KAB7887042.1"/>
    </source>
</evidence>
<dbReference type="EMBL" id="WFKJ01000009">
    <property type="protein sequence ID" value="KAB7892013.1"/>
    <property type="molecule type" value="Genomic_DNA"/>
</dbReference>
<keyword evidence="3" id="KW-1185">Reference proteome</keyword>
<dbReference type="EMBL" id="WFKK01000035">
    <property type="protein sequence ID" value="KAB7887042.1"/>
    <property type="molecule type" value="Genomic_DNA"/>
</dbReference>
<evidence type="ECO:0008006" key="5">
    <source>
        <dbReference type="Google" id="ProtNLM"/>
    </source>
</evidence>
<dbReference type="Proteomes" id="UP000461010">
    <property type="component" value="Unassembled WGS sequence"/>
</dbReference>
<accession>A0A6L4WQJ1</accession>
<protein>
    <recommendedName>
        <fullName evidence="5">Lipoprotein</fullName>
    </recommendedName>
</protein>
<evidence type="ECO:0000313" key="2">
    <source>
        <dbReference type="EMBL" id="KAB7892013.1"/>
    </source>
</evidence>
<sequence>MLKSLKHSYKLLLGIISILLLSGCVPYYSSYGTPYYYQNTYYPSPLYYARPMRYHTPVPYHSDVFIPYYP</sequence>
<dbReference type="Proteomes" id="UP000472839">
    <property type="component" value="Unassembled WGS sequence"/>
</dbReference>
<dbReference type="RefSeq" id="WP_152188783.1">
    <property type="nucleotide sequence ID" value="NZ_WFKI01000034.1"/>
</dbReference>
<gene>
    <name evidence="2" type="ORF">GBG18_04465</name>
    <name evidence="1" type="ORF">GBG19_11310</name>
</gene>
<evidence type="ECO:0000313" key="3">
    <source>
        <dbReference type="Proteomes" id="UP000461010"/>
    </source>
</evidence>
<reference evidence="3 4" key="1">
    <citation type="submission" date="2019-10" db="EMBL/GenBank/DDBJ databases">
        <title>Poseidonibacter ostreae sp. nov., isolated from the gut of the Ostrea denselamellosa.</title>
        <authorList>
            <person name="Choi A."/>
        </authorList>
    </citation>
    <scope>NUCLEOTIDE SEQUENCE [LARGE SCALE GENOMIC DNA]</scope>
    <source>
        <strain evidence="1 4">SJOD-M-33</strain>
        <strain evidence="2 3">SJOD-M-5</strain>
    </source>
</reference>
<organism evidence="1 4">
    <name type="scientific">Poseidonibacter ostreae</name>
    <dbReference type="NCBI Taxonomy" id="2654171"/>
    <lineage>
        <taxon>Bacteria</taxon>
        <taxon>Pseudomonadati</taxon>
        <taxon>Campylobacterota</taxon>
        <taxon>Epsilonproteobacteria</taxon>
        <taxon>Campylobacterales</taxon>
        <taxon>Arcobacteraceae</taxon>
        <taxon>Poseidonibacter</taxon>
    </lineage>
</organism>
<evidence type="ECO:0000313" key="4">
    <source>
        <dbReference type="Proteomes" id="UP000472839"/>
    </source>
</evidence>
<dbReference type="AlphaFoldDB" id="A0A6L4WQJ1"/>
<proteinExistence type="predicted"/>